<dbReference type="PANTHER" id="PTHR24111:SF0">
    <property type="entry name" value="LEUCINE-RICH REPEAT-CONTAINING PROTEIN"/>
    <property type="match status" value="1"/>
</dbReference>
<dbReference type="SMR" id="G4ZVM7"/>
<dbReference type="OMA" id="VWSPEAN"/>
<dbReference type="GeneID" id="20659687"/>
<dbReference type="Proteomes" id="UP000002640">
    <property type="component" value="Unassembled WGS sequence"/>
</dbReference>
<dbReference type="EMBL" id="JH159157">
    <property type="protein sequence ID" value="EGZ12266.1"/>
    <property type="molecule type" value="Genomic_DNA"/>
</dbReference>
<reference evidence="2 3" key="1">
    <citation type="journal article" date="2006" name="Science">
        <title>Phytophthora genome sequences uncover evolutionary origins and mechanisms of pathogenesis.</title>
        <authorList>
            <person name="Tyler B.M."/>
            <person name="Tripathy S."/>
            <person name="Zhang X."/>
            <person name="Dehal P."/>
            <person name="Jiang R.H."/>
            <person name="Aerts A."/>
            <person name="Arredondo F.D."/>
            <person name="Baxter L."/>
            <person name="Bensasson D."/>
            <person name="Beynon J.L."/>
            <person name="Chapman J."/>
            <person name="Damasceno C.M."/>
            <person name="Dorrance A.E."/>
            <person name="Dou D."/>
            <person name="Dickerman A.W."/>
            <person name="Dubchak I.L."/>
            <person name="Garbelotto M."/>
            <person name="Gijzen M."/>
            <person name="Gordon S.G."/>
            <person name="Govers F."/>
            <person name="Grunwald N.J."/>
            <person name="Huang W."/>
            <person name="Ivors K.L."/>
            <person name="Jones R.W."/>
            <person name="Kamoun S."/>
            <person name="Krampis K."/>
            <person name="Lamour K.H."/>
            <person name="Lee M.K."/>
            <person name="McDonald W.H."/>
            <person name="Medina M."/>
            <person name="Meijer H.J."/>
            <person name="Nordberg E.K."/>
            <person name="Maclean D.J."/>
            <person name="Ospina-Giraldo M.D."/>
            <person name="Morris P.F."/>
            <person name="Phuntumart V."/>
            <person name="Putnam N.H."/>
            <person name="Rash S."/>
            <person name="Rose J.K."/>
            <person name="Sakihama Y."/>
            <person name="Salamov A.A."/>
            <person name="Savidor A."/>
            <person name="Scheuring C.F."/>
            <person name="Smith B.M."/>
            <person name="Sobral B.W."/>
            <person name="Terry A."/>
            <person name="Torto-Alalibo T.A."/>
            <person name="Win J."/>
            <person name="Xu Z."/>
            <person name="Zhang H."/>
            <person name="Grigoriev I.V."/>
            <person name="Rokhsar D.S."/>
            <person name="Boore J.L."/>
        </authorList>
    </citation>
    <scope>NUCLEOTIDE SEQUENCE [LARGE SCALE GENOMIC DNA]</scope>
    <source>
        <strain evidence="2 3">P6497</strain>
    </source>
</reference>
<name>G4ZVM7_PHYSP</name>
<keyword evidence="1" id="KW-0677">Repeat</keyword>
<evidence type="ECO:0000256" key="1">
    <source>
        <dbReference type="ARBA" id="ARBA00022737"/>
    </source>
</evidence>
<dbReference type="KEGG" id="psoj:PHYSODRAFT_515523"/>
<dbReference type="Gene3D" id="3.80.10.10">
    <property type="entry name" value="Ribonuclease Inhibitor"/>
    <property type="match status" value="1"/>
</dbReference>
<evidence type="ECO:0000313" key="2">
    <source>
        <dbReference type="EMBL" id="EGZ12266.1"/>
    </source>
</evidence>
<dbReference type="PANTHER" id="PTHR24111">
    <property type="entry name" value="LEUCINE-RICH REPEAT-CONTAINING PROTEIN 34"/>
    <property type="match status" value="1"/>
</dbReference>
<dbReference type="RefSeq" id="XP_009532599.1">
    <property type="nucleotide sequence ID" value="XM_009534304.1"/>
</dbReference>
<dbReference type="InterPro" id="IPR032675">
    <property type="entry name" value="LRR_dom_sf"/>
</dbReference>
<keyword evidence="3" id="KW-1185">Reference proteome</keyword>
<dbReference type="InterPro" id="IPR001611">
    <property type="entry name" value="Leu-rich_rpt"/>
</dbReference>
<accession>G4ZVM7</accession>
<sequence>MVARSGTLPRGVWSPEANAARQVPVDNDAVTKAIAALPPAHVFRRDLLAYCTLRNLIPHPQLLPLHPDEEERLGAASSEASSSSNIYDVSEVEQISIKHWQLDDGNCRGLCYALPLSTKVRSVCLFNVGLSKEQLGLLCSTIPKTHVTALQLEWNPLQAGGEEDASEIFAQLLTEGSALVFLSLRANGITSRGALALAKAVRNNKTLEALNLFQNSIGDAGARAFAHALPFNTTLKTLSLANNKISGWGAKFLVDGLTKYAAPPELLSELDAAESQIQAQMDQAKKAKKKIDRATVIAQLGLPTLETIDGVQFAPGNSTLEELLLSGNVQLGPDDIETLSEALDNFQPKLQAHLRCIKLQRLPRLHVPKTHEPQHVSEFILL</sequence>
<organism evidence="2 3">
    <name type="scientific">Phytophthora sojae (strain P6497)</name>
    <name type="common">Soybean stem and root rot agent</name>
    <name type="synonym">Phytophthora megasperma f. sp. glycines</name>
    <dbReference type="NCBI Taxonomy" id="1094619"/>
    <lineage>
        <taxon>Eukaryota</taxon>
        <taxon>Sar</taxon>
        <taxon>Stramenopiles</taxon>
        <taxon>Oomycota</taxon>
        <taxon>Peronosporomycetes</taxon>
        <taxon>Peronosporales</taxon>
        <taxon>Peronosporaceae</taxon>
        <taxon>Phytophthora</taxon>
    </lineage>
</organism>
<gene>
    <name evidence="2" type="ORF">PHYSODRAFT_515523</name>
</gene>
<dbReference type="AlphaFoldDB" id="G4ZVM7"/>
<dbReference type="InterPro" id="IPR052201">
    <property type="entry name" value="LRR-containing_regulator"/>
</dbReference>
<dbReference type="SMART" id="SM00368">
    <property type="entry name" value="LRR_RI"/>
    <property type="match status" value="5"/>
</dbReference>
<dbReference type="SUPFAM" id="SSF52047">
    <property type="entry name" value="RNI-like"/>
    <property type="match status" value="1"/>
</dbReference>
<protein>
    <submittedName>
        <fullName evidence="2">Uncharacterized protein</fullName>
    </submittedName>
</protein>
<dbReference type="Pfam" id="PF13516">
    <property type="entry name" value="LRR_6"/>
    <property type="match status" value="2"/>
</dbReference>
<proteinExistence type="predicted"/>
<dbReference type="InParanoid" id="G4ZVM7"/>
<evidence type="ECO:0000313" key="3">
    <source>
        <dbReference type="Proteomes" id="UP000002640"/>
    </source>
</evidence>